<proteinExistence type="inferred from homology"/>
<dbReference type="GO" id="GO:0005980">
    <property type="term" value="P:glycogen catabolic process"/>
    <property type="evidence" value="ECO:0007669"/>
    <property type="project" value="InterPro"/>
</dbReference>
<accession>A0AA90NW37</accession>
<dbReference type="AlphaFoldDB" id="A0AA90NW37"/>
<dbReference type="Gene3D" id="3.20.20.80">
    <property type="entry name" value="Glycosidases"/>
    <property type="match status" value="1"/>
</dbReference>
<sequence>MCGYSLHHPEQVFQGARFFPEQRFKNNVVVSGVQFGLKSIHASKVELCLFDSDDKETRIALPWCQHYIWYVFVEGIEPEQRYGYRVYGPWNPQAGMRFNSSKLLIDPYTQKLDGSVEWSSALYDYTIGDNGRWLYNKEDSASCMPRSVIVANQFDWGERHRPRYKMAESIIYELNVRGFTKAHPDIPESLRGTYLGMCQPVVIDYLKSLGITAVELLPINSGVTEERLDKLGLRNYWGYNPLVFMAPENTMAVSDAVTEFKTMVKSLHDAGIEVIMDMVFNHTAESGHDGPLLSYRGIDNLDYYLLDEKDPAISINHSGCGNTLRVDRTTVMKLVLDSLRHWVEEYHIDGFRFDLAPILGRRNWHFDKDSSFFQALEQDPVLFDVKLIAEPWDLAPDGYQLGCFPNRWSEWNDRYRDCARGFWRGEHGLLGQMAERLCGSSDIFQVGGEHGRHPSSSINYICSHDGFTLNDLVSYSEKNNKDNCENNKDGDDHNFSWNCGHEGETDCEDILKLRERYKRSLLATLMLSNGTLMLQAGDEFGNSQQGNNNVYCQDNETGWLDWSWLHNNDESSLRKKRLQQFTSELILARRESSRFARDHFIRGVEEDPENHEVLWRNQAGGLMSLNDWADPGMKTICLHWLGDSGEPCDCDFIIFLNASNKAQHFTLPTERTCRKRYQIMDTAGDEAFKVRVLSSDDQEYTVDAHSVVVLQDYCHPFCPMGKVLP</sequence>
<dbReference type="CDD" id="cd11326">
    <property type="entry name" value="AmyAc_Glg_debranch"/>
    <property type="match status" value="1"/>
</dbReference>
<dbReference type="Pfam" id="PF02922">
    <property type="entry name" value="CBM_48"/>
    <property type="match status" value="1"/>
</dbReference>
<evidence type="ECO:0000256" key="3">
    <source>
        <dbReference type="ARBA" id="ARBA00023295"/>
    </source>
</evidence>
<organism evidence="5 6">
    <name type="scientific">Candidatus Endonucleibacter bathymodioli</name>
    <dbReference type="NCBI Taxonomy" id="539814"/>
    <lineage>
        <taxon>Bacteria</taxon>
        <taxon>Pseudomonadati</taxon>
        <taxon>Pseudomonadota</taxon>
        <taxon>Gammaproteobacteria</taxon>
        <taxon>Oceanospirillales</taxon>
        <taxon>Endozoicomonadaceae</taxon>
        <taxon>Candidatus Endonucleibacter</taxon>
    </lineage>
</organism>
<evidence type="ECO:0000259" key="4">
    <source>
        <dbReference type="SMART" id="SM00642"/>
    </source>
</evidence>
<evidence type="ECO:0000256" key="1">
    <source>
        <dbReference type="ARBA" id="ARBA00008061"/>
    </source>
</evidence>
<protein>
    <submittedName>
        <fullName evidence="5">Glycogen debranching protein GlgX</fullName>
    </submittedName>
</protein>
<dbReference type="EMBL" id="JASXSV010000011">
    <property type="protein sequence ID" value="MDP0589248.1"/>
    <property type="molecule type" value="Genomic_DNA"/>
</dbReference>
<dbReference type="SUPFAM" id="SSF81296">
    <property type="entry name" value="E set domains"/>
    <property type="match status" value="1"/>
</dbReference>
<dbReference type="CDD" id="cd02856">
    <property type="entry name" value="E_set_GDE_Isoamylase_N"/>
    <property type="match status" value="1"/>
</dbReference>
<evidence type="ECO:0000313" key="6">
    <source>
        <dbReference type="Proteomes" id="UP001178148"/>
    </source>
</evidence>
<keyword evidence="3" id="KW-0326">Glycosidase</keyword>
<dbReference type="Gene3D" id="2.60.40.10">
    <property type="entry name" value="Immunoglobulins"/>
    <property type="match status" value="1"/>
</dbReference>
<comment type="similarity">
    <text evidence="1">Belongs to the glycosyl hydrolase 13 family.</text>
</comment>
<keyword evidence="2" id="KW-0378">Hydrolase</keyword>
<dbReference type="InterPro" id="IPR011837">
    <property type="entry name" value="Glycogen_debranch_GlgX"/>
</dbReference>
<name>A0AA90NW37_9GAMM</name>
<dbReference type="GO" id="GO:0004135">
    <property type="term" value="F:amylo-alpha-1,6-glucosidase activity"/>
    <property type="evidence" value="ECO:0007669"/>
    <property type="project" value="InterPro"/>
</dbReference>
<dbReference type="SUPFAM" id="SSF51445">
    <property type="entry name" value="(Trans)glycosidases"/>
    <property type="match status" value="1"/>
</dbReference>
<dbReference type="Proteomes" id="UP001178148">
    <property type="component" value="Unassembled WGS sequence"/>
</dbReference>
<reference evidence="5 6" key="1">
    <citation type="journal article" date="2023" name="bioRxiv">
        <title>An intranuclear bacterial parasite of deep-sea mussels expresses apoptosis inhibitors acquired from its host.</title>
        <authorList>
            <person name="Gonzalez Porras M.A."/>
            <person name="Assie A."/>
            <person name="Tietjen M."/>
            <person name="Violette M."/>
            <person name="Kleiner M."/>
            <person name="Gruber-Vodicka H."/>
            <person name="Dubilier N."/>
            <person name="Leisch N."/>
        </authorList>
    </citation>
    <scope>NUCLEOTIDE SEQUENCE [LARGE SCALE GENOMIC DNA]</scope>
    <source>
        <strain evidence="5">IAP13</strain>
    </source>
</reference>
<comment type="caution">
    <text evidence="5">The sequence shown here is derived from an EMBL/GenBank/DDBJ whole genome shotgun (WGS) entry which is preliminary data.</text>
</comment>
<gene>
    <name evidence="5" type="primary">glgX</name>
    <name evidence="5" type="ORF">QS748_08690</name>
</gene>
<feature type="domain" description="Glycosyl hydrolase family 13 catalytic" evidence="4">
    <location>
        <begin position="173"/>
        <end position="589"/>
    </location>
</feature>
<dbReference type="InterPro" id="IPR013783">
    <property type="entry name" value="Ig-like_fold"/>
</dbReference>
<dbReference type="InterPro" id="IPR017853">
    <property type="entry name" value="GH"/>
</dbReference>
<dbReference type="SMART" id="SM00642">
    <property type="entry name" value="Aamy"/>
    <property type="match status" value="1"/>
</dbReference>
<dbReference type="InterPro" id="IPR013780">
    <property type="entry name" value="Glyco_hydro_b"/>
</dbReference>
<dbReference type="NCBIfam" id="TIGR02100">
    <property type="entry name" value="glgX_debranch"/>
    <property type="match status" value="1"/>
</dbReference>
<keyword evidence="6" id="KW-1185">Reference proteome</keyword>
<dbReference type="SUPFAM" id="SSF51011">
    <property type="entry name" value="Glycosyl hydrolase domain"/>
    <property type="match status" value="1"/>
</dbReference>
<evidence type="ECO:0000256" key="2">
    <source>
        <dbReference type="ARBA" id="ARBA00022801"/>
    </source>
</evidence>
<dbReference type="PANTHER" id="PTHR43002">
    <property type="entry name" value="GLYCOGEN DEBRANCHING ENZYME"/>
    <property type="match status" value="1"/>
</dbReference>
<dbReference type="InterPro" id="IPR014756">
    <property type="entry name" value="Ig_E-set"/>
</dbReference>
<dbReference type="Pfam" id="PF00128">
    <property type="entry name" value="Alpha-amylase"/>
    <property type="match status" value="1"/>
</dbReference>
<evidence type="ECO:0000313" key="5">
    <source>
        <dbReference type="EMBL" id="MDP0589248.1"/>
    </source>
</evidence>
<dbReference type="InterPro" id="IPR006047">
    <property type="entry name" value="GH13_cat_dom"/>
</dbReference>
<dbReference type="Gene3D" id="2.60.40.1180">
    <property type="entry name" value="Golgi alpha-mannosidase II"/>
    <property type="match status" value="1"/>
</dbReference>
<dbReference type="InterPro" id="IPR044505">
    <property type="entry name" value="GlgX_Isoamylase_N_E_set"/>
</dbReference>
<dbReference type="InterPro" id="IPR004193">
    <property type="entry name" value="Glyco_hydro_13_N"/>
</dbReference>